<proteinExistence type="predicted"/>
<dbReference type="SUPFAM" id="SSF53167">
    <property type="entry name" value="Purine and uridine phosphorylases"/>
    <property type="match status" value="1"/>
</dbReference>
<dbReference type="OrthoDB" id="9772602at2"/>
<sequence length="295" mass="32626">MPLGPSELILRSDQSIYHLALHPGDLADTVFLVGDPARVPLVSRHFDTVELTKTNREFVTHTGTLTGKRISVLSTGMGAGNIDIALNEIDALFNIDFETREIQKELRSIRLIRLGTSGGIQRDLPLDSIVRTDWAIGFDGLLNFYDQSAAARTNMISSTSVINAFNAHVEQAKWMPECYAFAGDSGLMKQYDDPDIASGITTTQPGFYAPQQRMLRLNPRNPNLMHALETFRFGESQILNMEMETACIYGMAHLLGHQPLSISAILANRITGAFSKNPEQTINRLIETALSKFAT</sequence>
<evidence type="ECO:0000256" key="2">
    <source>
        <dbReference type="ARBA" id="ARBA00021980"/>
    </source>
</evidence>
<dbReference type="GO" id="GO:0005829">
    <property type="term" value="C:cytosol"/>
    <property type="evidence" value="ECO:0007669"/>
    <property type="project" value="TreeGrafter"/>
</dbReference>
<gene>
    <name evidence="5" type="ORF">SAMN04490243_1919</name>
</gene>
<dbReference type="CDD" id="cd00436">
    <property type="entry name" value="UP_TbUP-like"/>
    <property type="match status" value="1"/>
</dbReference>
<dbReference type="GO" id="GO:0006152">
    <property type="term" value="P:purine nucleoside catabolic process"/>
    <property type="evidence" value="ECO:0007669"/>
    <property type="project" value="TreeGrafter"/>
</dbReference>
<dbReference type="AlphaFoldDB" id="A0A1I6GYS7"/>
<dbReference type="GO" id="GO:0004850">
    <property type="term" value="F:uridine phosphorylase activity"/>
    <property type="evidence" value="ECO:0007669"/>
    <property type="project" value="UniProtKB-EC"/>
</dbReference>
<dbReference type="Proteomes" id="UP000199534">
    <property type="component" value="Unassembled WGS sequence"/>
</dbReference>
<reference evidence="5 6" key="1">
    <citation type="submission" date="2016-10" db="EMBL/GenBank/DDBJ databases">
        <authorList>
            <person name="de Groot N.N."/>
        </authorList>
    </citation>
    <scope>NUCLEOTIDE SEQUENCE [LARGE SCALE GENOMIC DNA]</scope>
    <source>
        <strain evidence="5 6">DSM 21019</strain>
    </source>
</reference>
<dbReference type="Gene3D" id="3.40.50.1580">
    <property type="entry name" value="Nucleoside phosphorylase domain"/>
    <property type="match status" value="1"/>
</dbReference>
<evidence type="ECO:0000313" key="5">
    <source>
        <dbReference type="EMBL" id="SFR47392.1"/>
    </source>
</evidence>
<dbReference type="PANTHER" id="PTHR43691">
    <property type="entry name" value="URIDINE PHOSPHORYLASE"/>
    <property type="match status" value="1"/>
</dbReference>
<evidence type="ECO:0000313" key="6">
    <source>
        <dbReference type="Proteomes" id="UP000199534"/>
    </source>
</evidence>
<feature type="domain" description="Nucleoside phosphorylase" evidence="4">
    <location>
        <begin position="30"/>
        <end position="271"/>
    </location>
</feature>
<organism evidence="5 6">
    <name type="scientific">Robiginitalea myxolifaciens</name>
    <dbReference type="NCBI Taxonomy" id="400055"/>
    <lineage>
        <taxon>Bacteria</taxon>
        <taxon>Pseudomonadati</taxon>
        <taxon>Bacteroidota</taxon>
        <taxon>Flavobacteriia</taxon>
        <taxon>Flavobacteriales</taxon>
        <taxon>Flavobacteriaceae</taxon>
        <taxon>Robiginitalea</taxon>
    </lineage>
</organism>
<dbReference type="EC" id="2.4.2.3" evidence="1"/>
<evidence type="ECO:0000256" key="3">
    <source>
        <dbReference type="ARBA" id="ARBA00048447"/>
    </source>
</evidence>
<dbReference type="PANTHER" id="PTHR43691:SF11">
    <property type="entry name" value="FI09636P-RELATED"/>
    <property type="match status" value="1"/>
</dbReference>
<dbReference type="STRING" id="400055.SAMN04490243_1919"/>
<comment type="catalytic activity">
    <reaction evidence="3">
        <text>uridine + phosphate = alpha-D-ribose 1-phosphate + uracil</text>
        <dbReference type="Rhea" id="RHEA:24388"/>
        <dbReference type="ChEBI" id="CHEBI:16704"/>
        <dbReference type="ChEBI" id="CHEBI:17568"/>
        <dbReference type="ChEBI" id="CHEBI:43474"/>
        <dbReference type="ChEBI" id="CHEBI:57720"/>
        <dbReference type="EC" id="2.4.2.3"/>
    </reaction>
</comment>
<keyword evidence="6" id="KW-1185">Reference proteome</keyword>
<dbReference type="GO" id="GO:0004731">
    <property type="term" value="F:purine-nucleoside phosphorylase activity"/>
    <property type="evidence" value="ECO:0007669"/>
    <property type="project" value="TreeGrafter"/>
</dbReference>
<evidence type="ECO:0000256" key="1">
    <source>
        <dbReference type="ARBA" id="ARBA00011888"/>
    </source>
</evidence>
<dbReference type="Pfam" id="PF01048">
    <property type="entry name" value="PNP_UDP_1"/>
    <property type="match status" value="1"/>
</dbReference>
<protein>
    <recommendedName>
        <fullName evidence="2">Uridine phosphorylase</fullName>
        <ecNumber evidence="1">2.4.2.3</ecNumber>
    </recommendedName>
</protein>
<accession>A0A1I6GYS7</accession>
<dbReference type="InterPro" id="IPR000845">
    <property type="entry name" value="Nucleoside_phosphorylase_d"/>
</dbReference>
<name>A0A1I6GYS7_9FLAO</name>
<dbReference type="RefSeq" id="WP_092982381.1">
    <property type="nucleotide sequence ID" value="NZ_FOYQ01000002.1"/>
</dbReference>
<dbReference type="EMBL" id="FOYQ01000002">
    <property type="protein sequence ID" value="SFR47392.1"/>
    <property type="molecule type" value="Genomic_DNA"/>
</dbReference>
<evidence type="ECO:0000259" key="4">
    <source>
        <dbReference type="Pfam" id="PF01048"/>
    </source>
</evidence>
<dbReference type="InterPro" id="IPR035994">
    <property type="entry name" value="Nucleoside_phosphorylase_sf"/>
</dbReference>